<proteinExistence type="predicted"/>
<feature type="transmembrane region" description="Helical" evidence="1">
    <location>
        <begin position="317"/>
        <end position="336"/>
    </location>
</feature>
<feature type="transmembrane region" description="Helical" evidence="1">
    <location>
        <begin position="93"/>
        <end position="116"/>
    </location>
</feature>
<name>A0ABQ2E3A3_9ACTN</name>
<keyword evidence="3" id="KW-1185">Reference proteome</keyword>
<feature type="transmembrane region" description="Helical" evidence="1">
    <location>
        <begin position="63"/>
        <end position="81"/>
    </location>
</feature>
<dbReference type="Pfam" id="PF06772">
    <property type="entry name" value="LtrA"/>
    <property type="match status" value="1"/>
</dbReference>
<feature type="transmembrane region" description="Helical" evidence="1">
    <location>
        <begin position="243"/>
        <end position="264"/>
    </location>
</feature>
<protein>
    <submittedName>
        <fullName evidence="2">Membrane protein</fullName>
    </submittedName>
</protein>
<feature type="transmembrane region" description="Helical" evidence="1">
    <location>
        <begin position="157"/>
        <end position="176"/>
    </location>
</feature>
<feature type="transmembrane region" description="Helical" evidence="1">
    <location>
        <begin position="284"/>
        <end position="305"/>
    </location>
</feature>
<evidence type="ECO:0000256" key="1">
    <source>
        <dbReference type="SAM" id="Phobius"/>
    </source>
</evidence>
<comment type="caution">
    <text evidence="2">The sequence shown here is derived from an EMBL/GenBank/DDBJ whole genome shotgun (WGS) entry which is preliminary data.</text>
</comment>
<evidence type="ECO:0000313" key="2">
    <source>
        <dbReference type="EMBL" id="GGJ92128.1"/>
    </source>
</evidence>
<keyword evidence="1" id="KW-0812">Transmembrane</keyword>
<organism evidence="2 3">
    <name type="scientific">Streptomyces camponoticapitis</name>
    <dbReference type="NCBI Taxonomy" id="1616125"/>
    <lineage>
        <taxon>Bacteria</taxon>
        <taxon>Bacillati</taxon>
        <taxon>Actinomycetota</taxon>
        <taxon>Actinomycetes</taxon>
        <taxon>Kitasatosporales</taxon>
        <taxon>Streptomycetaceae</taxon>
        <taxon>Streptomyces</taxon>
    </lineage>
</organism>
<evidence type="ECO:0000313" key="3">
    <source>
        <dbReference type="Proteomes" id="UP000660265"/>
    </source>
</evidence>
<accession>A0ABQ2E3A3</accession>
<dbReference type="Proteomes" id="UP000660265">
    <property type="component" value="Unassembled WGS sequence"/>
</dbReference>
<keyword evidence="1" id="KW-0472">Membrane</keyword>
<dbReference type="InterPro" id="IPR010640">
    <property type="entry name" value="Low_temperature_requirement_A"/>
</dbReference>
<sequence length="391" mass="42333">MSDPTAVDTGWTWYRPMRARSTEEQVRSSTELELLFDLCFVIAVAQAAAAFEHEVVAGRIGHGVLGYAMVFFAIWWAWMNFTWFASAYDTDDVFYRLLTLVQIGGALIVAAGAARALEDSDFVLVAVGYVVMRLAMVAQWLRAAYSDRERRKSSLRYAVGILIVQVGWVIVAYGIIPDLPVAFAVLAVGELTIPPWAERPARTTWHPQHIAERFGLFTLIVLGETVAAAAAAMRAALDTDVSFADVASLSIGGLVTVFAMWWLYFAFDSPSQLTSLAASLRWGYGHYVVFSSAAAVGAGLTVNIAEATGHVEISRTAVAAAYTIPVALYITALALLRRASKPSRTLDVVWLLALLGLLGCTFADDPVLFTGLVTAALVAAVVTDLQRNTAR</sequence>
<keyword evidence="1" id="KW-1133">Transmembrane helix</keyword>
<dbReference type="RefSeq" id="WP_229700820.1">
    <property type="nucleotide sequence ID" value="NZ_BMMV01000006.1"/>
</dbReference>
<dbReference type="EMBL" id="BMMV01000006">
    <property type="protein sequence ID" value="GGJ92128.1"/>
    <property type="molecule type" value="Genomic_DNA"/>
</dbReference>
<feature type="transmembrane region" description="Helical" evidence="1">
    <location>
        <begin position="214"/>
        <end position="236"/>
    </location>
</feature>
<feature type="transmembrane region" description="Helical" evidence="1">
    <location>
        <begin position="348"/>
        <end position="381"/>
    </location>
</feature>
<gene>
    <name evidence="2" type="ORF">GCM10011583_24480</name>
</gene>
<reference evidence="3" key="1">
    <citation type="journal article" date="2019" name="Int. J. Syst. Evol. Microbiol.">
        <title>The Global Catalogue of Microorganisms (GCM) 10K type strain sequencing project: providing services to taxonomists for standard genome sequencing and annotation.</title>
        <authorList>
            <consortium name="The Broad Institute Genomics Platform"/>
            <consortium name="The Broad Institute Genome Sequencing Center for Infectious Disease"/>
            <person name="Wu L."/>
            <person name="Ma J."/>
        </authorList>
    </citation>
    <scope>NUCLEOTIDE SEQUENCE [LARGE SCALE GENOMIC DNA]</scope>
    <source>
        <strain evidence="3">CGMCC 4.7275</strain>
    </source>
</reference>
<dbReference type="PANTHER" id="PTHR36840">
    <property type="entry name" value="BLL5714 PROTEIN"/>
    <property type="match status" value="1"/>
</dbReference>
<feature type="transmembrane region" description="Helical" evidence="1">
    <location>
        <begin position="122"/>
        <end position="145"/>
    </location>
</feature>
<dbReference type="PANTHER" id="PTHR36840:SF1">
    <property type="entry name" value="BLL5714 PROTEIN"/>
    <property type="match status" value="1"/>
</dbReference>